<gene>
    <name evidence="2" type="ORF">BDK51DRAFT_43059</name>
</gene>
<feature type="compositionally biased region" description="Basic and acidic residues" evidence="1">
    <location>
        <begin position="148"/>
        <end position="157"/>
    </location>
</feature>
<feature type="compositionally biased region" description="Polar residues" evidence="1">
    <location>
        <begin position="128"/>
        <end position="141"/>
    </location>
</feature>
<dbReference type="Proteomes" id="UP000269721">
    <property type="component" value="Unassembled WGS sequence"/>
</dbReference>
<keyword evidence="3" id="KW-1185">Reference proteome</keyword>
<sequence>MHSQLTAEAPIFFPSPPHTRPFTHTIHTCVLHEPSSRFDALLLDYQRGGKVTRSATVQATSPRIDKKTTSSCFILSRTRSHHGARVANVRTEDAPVVNDESYDCGGSTVRRFALDEGRRGLIVSNLQRNRQRGSRMQSSESPPVCADPARRSTDGVHRARSIRR</sequence>
<feature type="region of interest" description="Disordered" evidence="1">
    <location>
        <begin position="128"/>
        <end position="164"/>
    </location>
</feature>
<evidence type="ECO:0000256" key="1">
    <source>
        <dbReference type="SAM" id="MobiDB-lite"/>
    </source>
</evidence>
<protein>
    <submittedName>
        <fullName evidence="2">Uncharacterized protein</fullName>
    </submittedName>
</protein>
<reference evidence="3" key="1">
    <citation type="journal article" date="2018" name="Nat. Microbiol.">
        <title>Leveraging single-cell genomics to expand the fungal tree of life.</title>
        <authorList>
            <person name="Ahrendt S.R."/>
            <person name="Quandt C.A."/>
            <person name="Ciobanu D."/>
            <person name="Clum A."/>
            <person name="Salamov A."/>
            <person name="Andreopoulos B."/>
            <person name="Cheng J.F."/>
            <person name="Woyke T."/>
            <person name="Pelin A."/>
            <person name="Henrissat B."/>
            <person name="Reynolds N.K."/>
            <person name="Benny G.L."/>
            <person name="Smith M.E."/>
            <person name="James T.Y."/>
            <person name="Grigoriev I.V."/>
        </authorList>
    </citation>
    <scope>NUCLEOTIDE SEQUENCE [LARGE SCALE GENOMIC DNA]</scope>
</reference>
<dbReference type="EMBL" id="KZ995717">
    <property type="protein sequence ID" value="RKO90115.1"/>
    <property type="molecule type" value="Genomic_DNA"/>
</dbReference>
<accession>A0A4P9WEB5</accession>
<name>A0A4P9WEB5_9FUNG</name>
<evidence type="ECO:0000313" key="3">
    <source>
        <dbReference type="Proteomes" id="UP000269721"/>
    </source>
</evidence>
<proteinExistence type="predicted"/>
<organism evidence="2 3">
    <name type="scientific">Blyttiomyces helicus</name>
    <dbReference type="NCBI Taxonomy" id="388810"/>
    <lineage>
        <taxon>Eukaryota</taxon>
        <taxon>Fungi</taxon>
        <taxon>Fungi incertae sedis</taxon>
        <taxon>Chytridiomycota</taxon>
        <taxon>Chytridiomycota incertae sedis</taxon>
        <taxon>Chytridiomycetes</taxon>
        <taxon>Chytridiomycetes incertae sedis</taxon>
        <taxon>Blyttiomyces</taxon>
    </lineage>
</organism>
<evidence type="ECO:0000313" key="2">
    <source>
        <dbReference type="EMBL" id="RKO90115.1"/>
    </source>
</evidence>
<dbReference type="AlphaFoldDB" id="A0A4P9WEB5"/>